<evidence type="ECO:0000313" key="2">
    <source>
        <dbReference type="EMBL" id="MCW3474897.1"/>
    </source>
</evidence>
<evidence type="ECO:0000259" key="1">
    <source>
        <dbReference type="Pfam" id="PF07978"/>
    </source>
</evidence>
<comment type="caution">
    <text evidence="2">The sequence shown here is derived from an EMBL/GenBank/DDBJ whole genome shotgun (WGS) entry which is preliminary data.</text>
</comment>
<feature type="domain" description="NIPSNAP" evidence="1">
    <location>
        <begin position="80"/>
        <end position="174"/>
    </location>
</feature>
<dbReference type="InterPro" id="IPR012577">
    <property type="entry name" value="NIPSNAP"/>
</dbReference>
<dbReference type="Pfam" id="PF07978">
    <property type="entry name" value="NIPSNAP"/>
    <property type="match status" value="1"/>
</dbReference>
<organism evidence="2 3">
    <name type="scientific">Limobrevibacterium gyesilva</name>
    <dbReference type="NCBI Taxonomy" id="2991712"/>
    <lineage>
        <taxon>Bacteria</taxon>
        <taxon>Pseudomonadati</taxon>
        <taxon>Pseudomonadota</taxon>
        <taxon>Alphaproteobacteria</taxon>
        <taxon>Acetobacterales</taxon>
        <taxon>Acetobacteraceae</taxon>
        <taxon>Limobrevibacterium</taxon>
    </lineage>
</organism>
<reference evidence="2" key="1">
    <citation type="submission" date="2022-09" db="EMBL/GenBank/DDBJ databases">
        <title>Rhodovastum sp. nov. RN2-1 isolated from soil in Seongnam, South Korea.</title>
        <authorList>
            <person name="Le N.T."/>
        </authorList>
    </citation>
    <scope>NUCLEOTIDE SEQUENCE</scope>
    <source>
        <strain evidence="2">RN2-1</strain>
    </source>
</reference>
<accession>A0AA41YSZ4</accession>
<dbReference type="Proteomes" id="UP001165679">
    <property type="component" value="Unassembled WGS sequence"/>
</dbReference>
<dbReference type="Gene3D" id="3.30.70.100">
    <property type="match status" value="1"/>
</dbReference>
<name>A0AA41YSZ4_9PROT</name>
<sequence length="178" mass="20265">MPGLTRRGGRQDLREFGVGDRRKAGLDASVTWLSRPAAFQPRLSTRFKKTSVTSETCLRVGVQERDVGSRTETTMTITAFIRYKIDPFKRDTFERYAQNWLRIIPTCGGDLLGYWMPHEGTNNIAYGLISFDSLAAYETYRARLRADTEGNANFVMAETEKLILAEERTFLRKIEPAA</sequence>
<dbReference type="InterPro" id="IPR011008">
    <property type="entry name" value="Dimeric_a/b-barrel"/>
</dbReference>
<dbReference type="SUPFAM" id="SSF54909">
    <property type="entry name" value="Dimeric alpha+beta barrel"/>
    <property type="match status" value="1"/>
</dbReference>
<reference evidence="2" key="2">
    <citation type="submission" date="2022-10" db="EMBL/GenBank/DDBJ databases">
        <authorList>
            <person name="Trinh H.N."/>
        </authorList>
    </citation>
    <scope>NUCLEOTIDE SEQUENCE</scope>
    <source>
        <strain evidence="2">RN2-1</strain>
    </source>
</reference>
<proteinExistence type="predicted"/>
<keyword evidence="3" id="KW-1185">Reference proteome</keyword>
<gene>
    <name evidence="2" type="ORF">OL599_09915</name>
</gene>
<evidence type="ECO:0000313" key="3">
    <source>
        <dbReference type="Proteomes" id="UP001165679"/>
    </source>
</evidence>
<protein>
    <submittedName>
        <fullName evidence="2">NIPSNAP family protein</fullName>
    </submittedName>
</protein>
<dbReference type="EMBL" id="JAPDNT010000005">
    <property type="protein sequence ID" value="MCW3474897.1"/>
    <property type="molecule type" value="Genomic_DNA"/>
</dbReference>
<dbReference type="AlphaFoldDB" id="A0AA41YSZ4"/>